<reference evidence="1" key="1">
    <citation type="journal article" date="2014" name="Front. Microbiol.">
        <title>High frequency of phylogenetically diverse reductive dehalogenase-homologous genes in deep subseafloor sedimentary metagenomes.</title>
        <authorList>
            <person name="Kawai M."/>
            <person name="Futagami T."/>
            <person name="Toyoda A."/>
            <person name="Takaki Y."/>
            <person name="Nishi S."/>
            <person name="Hori S."/>
            <person name="Arai W."/>
            <person name="Tsubouchi T."/>
            <person name="Morono Y."/>
            <person name="Uchiyama I."/>
            <person name="Ito T."/>
            <person name="Fujiyama A."/>
            <person name="Inagaki F."/>
            <person name="Takami H."/>
        </authorList>
    </citation>
    <scope>NUCLEOTIDE SEQUENCE</scope>
    <source>
        <strain evidence="1">Expedition CK06-06</strain>
    </source>
</reference>
<comment type="caution">
    <text evidence="1">The sequence shown here is derived from an EMBL/GenBank/DDBJ whole genome shotgun (WGS) entry which is preliminary data.</text>
</comment>
<name>X1BIH7_9ZZZZ</name>
<protein>
    <submittedName>
        <fullName evidence="1">Uncharacterized protein</fullName>
    </submittedName>
</protein>
<proteinExistence type="predicted"/>
<feature type="non-terminal residue" evidence="1">
    <location>
        <position position="1"/>
    </location>
</feature>
<sequence length="289" mass="33553">EQPFYEVTINEEKPFYFHPSTRENRPVIQSYELEGTDWKAKLTFGYAPTLEGEYDELGIENPNKWHPYRISRATQGLDIFLHNRIILFHQLHEIGLVSGEHSDYNDIRGEIELIYGFSTAITKNELIRDRKFYECIQEIEAILNGRKSGPAKGKKDYLKRKTYPESLPEKLLRDRLHIYLETNPLNKKEDVESEYVIGGIEGFIDILADKEAWEIKTGKASALDVYQLFMYMDVGKFDKGYLVAKDFTTGASVASKYIKDNHSKTITLANLKDFPINHPITPDEREEYL</sequence>
<dbReference type="AlphaFoldDB" id="X1BIH7"/>
<organism evidence="1">
    <name type="scientific">marine sediment metagenome</name>
    <dbReference type="NCBI Taxonomy" id="412755"/>
    <lineage>
        <taxon>unclassified sequences</taxon>
        <taxon>metagenomes</taxon>
        <taxon>ecological metagenomes</taxon>
    </lineage>
</organism>
<gene>
    <name evidence="1" type="ORF">S01H4_33615</name>
</gene>
<dbReference type="EMBL" id="BART01017709">
    <property type="protein sequence ID" value="GAG80977.1"/>
    <property type="molecule type" value="Genomic_DNA"/>
</dbReference>
<evidence type="ECO:0000313" key="1">
    <source>
        <dbReference type="EMBL" id="GAG80977.1"/>
    </source>
</evidence>
<accession>X1BIH7</accession>